<protein>
    <submittedName>
        <fullName evidence="1">Uncharacterized protein</fullName>
    </submittedName>
</protein>
<sequence length="92" mass="10964">MMYIEDKWLVPAIANIVPEREQKSFNNKVLLKLGLLDSRLHLVGMYDAIMEEGNDESLKEQELFQRAIPSISRRLIPRWNRKLYQPKTYMLE</sequence>
<keyword evidence="2" id="KW-1185">Reference proteome</keyword>
<gene>
    <name evidence="1" type="ORF">FRACYDRAFT_269311</name>
</gene>
<accession>A0A1E7FAY1</accession>
<organism evidence="1 2">
    <name type="scientific">Fragilariopsis cylindrus CCMP1102</name>
    <dbReference type="NCBI Taxonomy" id="635003"/>
    <lineage>
        <taxon>Eukaryota</taxon>
        <taxon>Sar</taxon>
        <taxon>Stramenopiles</taxon>
        <taxon>Ochrophyta</taxon>
        <taxon>Bacillariophyta</taxon>
        <taxon>Bacillariophyceae</taxon>
        <taxon>Bacillariophycidae</taxon>
        <taxon>Bacillariales</taxon>
        <taxon>Bacillariaceae</taxon>
        <taxon>Fragilariopsis</taxon>
    </lineage>
</organism>
<name>A0A1E7FAY1_9STRA</name>
<dbReference type="AlphaFoldDB" id="A0A1E7FAY1"/>
<dbReference type="InParanoid" id="A0A1E7FAY1"/>
<evidence type="ECO:0000313" key="1">
    <source>
        <dbReference type="EMBL" id="OEU15311.1"/>
    </source>
</evidence>
<dbReference type="KEGG" id="fcy:FRACYDRAFT_269311"/>
<reference evidence="1 2" key="1">
    <citation type="submission" date="2016-09" db="EMBL/GenBank/DDBJ databases">
        <title>Extensive genetic diversity and differential bi-allelic expression allows diatom success in the polar Southern Ocean.</title>
        <authorList>
            <consortium name="DOE Joint Genome Institute"/>
            <person name="Mock T."/>
            <person name="Otillar R.P."/>
            <person name="Strauss J."/>
            <person name="Dupont C."/>
            <person name="Frickenhaus S."/>
            <person name="Maumus F."/>
            <person name="Mcmullan M."/>
            <person name="Sanges R."/>
            <person name="Schmutz J."/>
            <person name="Toseland A."/>
            <person name="Valas R."/>
            <person name="Veluchamy A."/>
            <person name="Ward B.J."/>
            <person name="Allen A."/>
            <person name="Barry K."/>
            <person name="Falciatore A."/>
            <person name="Ferrante M."/>
            <person name="Fortunato A.E."/>
            <person name="Gloeckner G."/>
            <person name="Gruber A."/>
            <person name="Hipkin R."/>
            <person name="Janech M."/>
            <person name="Kroth P."/>
            <person name="Leese F."/>
            <person name="Lindquist E."/>
            <person name="Lyon B.R."/>
            <person name="Martin J."/>
            <person name="Mayer C."/>
            <person name="Parker M."/>
            <person name="Quesneville H."/>
            <person name="Raymond J."/>
            <person name="Uhlig C."/>
            <person name="Valentin K.U."/>
            <person name="Worden A.Z."/>
            <person name="Armbrust E.V."/>
            <person name="Bowler C."/>
            <person name="Green B."/>
            <person name="Moulton V."/>
            <person name="Van Oosterhout C."/>
            <person name="Grigoriev I."/>
        </authorList>
    </citation>
    <scope>NUCLEOTIDE SEQUENCE [LARGE SCALE GENOMIC DNA]</scope>
    <source>
        <strain evidence="1 2">CCMP1102</strain>
    </source>
</reference>
<proteinExistence type="predicted"/>
<evidence type="ECO:0000313" key="2">
    <source>
        <dbReference type="Proteomes" id="UP000095751"/>
    </source>
</evidence>
<dbReference type="EMBL" id="KV784359">
    <property type="protein sequence ID" value="OEU15311.1"/>
    <property type="molecule type" value="Genomic_DNA"/>
</dbReference>
<dbReference type="Proteomes" id="UP000095751">
    <property type="component" value="Unassembled WGS sequence"/>
</dbReference>
<dbReference type="OrthoDB" id="197846at2759"/>